<dbReference type="SUPFAM" id="SSF53271">
    <property type="entry name" value="PRTase-like"/>
    <property type="match status" value="1"/>
</dbReference>
<dbReference type="Pfam" id="PF00156">
    <property type="entry name" value="Pribosyltran"/>
    <property type="match status" value="1"/>
</dbReference>
<evidence type="ECO:0000259" key="2">
    <source>
        <dbReference type="Pfam" id="PF00156"/>
    </source>
</evidence>
<dbReference type="EMBL" id="JACNJZ010000095">
    <property type="protein sequence ID" value="MBC8317645.1"/>
    <property type="molecule type" value="Genomic_DNA"/>
</dbReference>
<protein>
    <submittedName>
        <fullName evidence="4">ComF family protein</fullName>
    </submittedName>
</protein>
<dbReference type="InterPro" id="IPR000836">
    <property type="entry name" value="PRTase_dom"/>
</dbReference>
<gene>
    <name evidence="4" type="ORF">H8E41_07035</name>
</gene>
<dbReference type="Gene3D" id="3.40.50.2020">
    <property type="match status" value="1"/>
</dbReference>
<accession>A0A8J6TFG2</accession>
<evidence type="ECO:0000256" key="1">
    <source>
        <dbReference type="ARBA" id="ARBA00008007"/>
    </source>
</evidence>
<dbReference type="InterPro" id="IPR051910">
    <property type="entry name" value="ComF/GntX_DNA_util-trans"/>
</dbReference>
<organism evidence="4 5">
    <name type="scientific">Candidatus Desulfobia pelagia</name>
    <dbReference type="NCBI Taxonomy" id="2841692"/>
    <lineage>
        <taxon>Bacteria</taxon>
        <taxon>Pseudomonadati</taxon>
        <taxon>Thermodesulfobacteriota</taxon>
        <taxon>Desulfobulbia</taxon>
        <taxon>Desulfobulbales</taxon>
        <taxon>Desulfobulbaceae</taxon>
        <taxon>Candidatus Desulfobia</taxon>
    </lineage>
</organism>
<dbReference type="PANTHER" id="PTHR47505">
    <property type="entry name" value="DNA UTILIZATION PROTEIN YHGH"/>
    <property type="match status" value="1"/>
</dbReference>
<evidence type="ECO:0000313" key="4">
    <source>
        <dbReference type="EMBL" id="MBC8317645.1"/>
    </source>
</evidence>
<dbReference type="AlphaFoldDB" id="A0A8J6TFG2"/>
<proteinExistence type="inferred from homology"/>
<evidence type="ECO:0000313" key="5">
    <source>
        <dbReference type="Proteomes" id="UP000614424"/>
    </source>
</evidence>
<reference evidence="4 5" key="1">
    <citation type="submission" date="2020-08" db="EMBL/GenBank/DDBJ databases">
        <title>Bridging the membrane lipid divide: bacteria of the FCB group superphylum have the potential to synthesize archaeal ether lipids.</title>
        <authorList>
            <person name="Villanueva L."/>
            <person name="Von Meijenfeldt F.A.B."/>
            <person name="Westbye A.B."/>
            <person name="Yadav S."/>
            <person name="Hopmans E.C."/>
            <person name="Dutilh B.E."/>
            <person name="Sinninghe Damste J.S."/>
        </authorList>
    </citation>
    <scope>NUCLEOTIDE SEQUENCE [LARGE SCALE GENOMIC DNA]</scope>
    <source>
        <strain evidence="4">NIOZ-UU47</strain>
    </source>
</reference>
<feature type="domain" description="Double zinc ribbon" evidence="3">
    <location>
        <begin position="6"/>
        <end position="64"/>
    </location>
</feature>
<dbReference type="CDD" id="cd06223">
    <property type="entry name" value="PRTases_typeI"/>
    <property type="match status" value="1"/>
</dbReference>
<dbReference type="InterPro" id="IPR044005">
    <property type="entry name" value="DZR_2"/>
</dbReference>
<sequence>MRAIKDLCFPPSCISCEISLPESRLLLCGQCLGELHFTESPLCFRCGRVFPGRQGGDHLCSACMKSSLYYNRARSLFIYDDRVSDLVHGLKYSCKTSVLETFNILKTKSRCLDDLSTFDYIVPVPLHVKRLRQRGYNQALLLARTFFYEEKNKIKNDILLRIRNTPSQTGLNGVERRKNLKNAFQVSDQKNVSGKNILLVDDVFTTGSTVNECARVLIQAGAGNVDVMTLARVRE</sequence>
<comment type="caution">
    <text evidence="4">The sequence shown here is derived from an EMBL/GenBank/DDBJ whole genome shotgun (WGS) entry which is preliminary data.</text>
</comment>
<dbReference type="PANTHER" id="PTHR47505:SF1">
    <property type="entry name" value="DNA UTILIZATION PROTEIN YHGH"/>
    <property type="match status" value="1"/>
</dbReference>
<dbReference type="Proteomes" id="UP000614424">
    <property type="component" value="Unassembled WGS sequence"/>
</dbReference>
<comment type="similarity">
    <text evidence="1">Belongs to the ComF/GntX family.</text>
</comment>
<dbReference type="Pfam" id="PF18912">
    <property type="entry name" value="DZR_2"/>
    <property type="match status" value="1"/>
</dbReference>
<name>A0A8J6TFG2_9BACT</name>
<dbReference type="InterPro" id="IPR029057">
    <property type="entry name" value="PRTase-like"/>
</dbReference>
<feature type="domain" description="Phosphoribosyltransferase" evidence="2">
    <location>
        <begin position="165"/>
        <end position="233"/>
    </location>
</feature>
<evidence type="ECO:0000259" key="3">
    <source>
        <dbReference type="Pfam" id="PF18912"/>
    </source>
</evidence>